<dbReference type="RefSeq" id="WP_141990543.1">
    <property type="nucleotide sequence ID" value="NZ_VFRA01000001.1"/>
</dbReference>
<evidence type="ECO:0000313" key="5">
    <source>
        <dbReference type="Proteomes" id="UP000316560"/>
    </source>
</evidence>
<evidence type="ECO:0000256" key="2">
    <source>
        <dbReference type="SAM" id="Phobius"/>
    </source>
</evidence>
<dbReference type="EMBL" id="VFRA01000001">
    <property type="protein sequence ID" value="TQO20158.1"/>
    <property type="molecule type" value="Genomic_DNA"/>
</dbReference>
<evidence type="ECO:0000313" key="4">
    <source>
        <dbReference type="EMBL" id="TQO20158.1"/>
    </source>
</evidence>
<gene>
    <name evidence="4" type="ORF">FB472_1773</name>
</gene>
<sequence>MTPGDNPSGSDDEQPPREPAFNWELTPSEPEPEPERDRTEPPATEALTAADLPTGLMDVADMPTAAINAADLPTAAMQMPTRRELRMPAAVDPALEGATEVLGAHPVSSAGPEGESVDHDAVTALFGEDRFVEYEEQPGSALVPAALIRSRAPQAPRPPIPRGQLIAISIAAGLVAALALAALFLAGTRIGDSLPAVAVSTPIPTDSSTAVPTVGPLPAGTHGWNTLLGGECLEPFESAWQDEYTVIDCAEPHAGQLLVRGEFDDVVSAPYPEIDELVARTTALCSTDAVINFAAAQAFTDLQLVTSFAPTAKDWESGQRTYFCYATRSGDDALTESVAQPPAAAEAAATAE</sequence>
<proteinExistence type="predicted"/>
<dbReference type="OrthoDB" id="5112895at2"/>
<keyword evidence="2" id="KW-0472">Membrane</keyword>
<keyword evidence="2" id="KW-1133">Transmembrane helix</keyword>
<accession>A0A8H2K5F1</accession>
<evidence type="ECO:0000256" key="1">
    <source>
        <dbReference type="SAM" id="MobiDB-lite"/>
    </source>
</evidence>
<dbReference type="Pfam" id="PF13845">
    <property type="entry name" value="Septum_form"/>
    <property type="match status" value="1"/>
</dbReference>
<feature type="compositionally biased region" description="Low complexity" evidence="1">
    <location>
        <begin position="41"/>
        <end position="50"/>
    </location>
</feature>
<dbReference type="InterPro" id="IPR026004">
    <property type="entry name" value="Septum_form"/>
</dbReference>
<feature type="domain" description="Septum formation-related" evidence="3">
    <location>
        <begin position="226"/>
        <end position="324"/>
    </location>
</feature>
<feature type="transmembrane region" description="Helical" evidence="2">
    <location>
        <begin position="165"/>
        <end position="186"/>
    </location>
</feature>
<keyword evidence="5" id="KW-1185">Reference proteome</keyword>
<organism evidence="4 5">
    <name type="scientific">Rhodoglobus vestalii</name>
    <dbReference type="NCBI Taxonomy" id="193384"/>
    <lineage>
        <taxon>Bacteria</taxon>
        <taxon>Bacillati</taxon>
        <taxon>Actinomycetota</taxon>
        <taxon>Actinomycetes</taxon>
        <taxon>Micrococcales</taxon>
        <taxon>Microbacteriaceae</taxon>
        <taxon>Rhodoglobus</taxon>
    </lineage>
</organism>
<protein>
    <submittedName>
        <fullName evidence="4">Putative regulator of septum formation</fullName>
    </submittedName>
</protein>
<dbReference type="AlphaFoldDB" id="A0A8H2K5F1"/>
<name>A0A8H2K5F1_9MICO</name>
<reference evidence="4 5" key="1">
    <citation type="submission" date="2019-06" db="EMBL/GenBank/DDBJ databases">
        <title>Sequencing the genomes of 1000 actinobacteria strains.</title>
        <authorList>
            <person name="Klenk H.-P."/>
        </authorList>
    </citation>
    <scope>NUCLEOTIDE SEQUENCE [LARGE SCALE GENOMIC DNA]</scope>
    <source>
        <strain evidence="4 5">DSM 21947</strain>
    </source>
</reference>
<evidence type="ECO:0000259" key="3">
    <source>
        <dbReference type="Pfam" id="PF13845"/>
    </source>
</evidence>
<comment type="caution">
    <text evidence="4">The sequence shown here is derived from an EMBL/GenBank/DDBJ whole genome shotgun (WGS) entry which is preliminary data.</text>
</comment>
<keyword evidence="2" id="KW-0812">Transmembrane</keyword>
<dbReference type="Proteomes" id="UP000316560">
    <property type="component" value="Unassembled WGS sequence"/>
</dbReference>
<feature type="region of interest" description="Disordered" evidence="1">
    <location>
        <begin position="1"/>
        <end position="50"/>
    </location>
</feature>